<evidence type="ECO:0000259" key="1">
    <source>
        <dbReference type="Pfam" id="PF13360"/>
    </source>
</evidence>
<dbReference type="Gene3D" id="2.40.128.630">
    <property type="match status" value="1"/>
</dbReference>
<name>A0ABP5VI52_9ACTN</name>
<dbReference type="Pfam" id="PF13360">
    <property type="entry name" value="PQQ_2"/>
    <property type="match status" value="2"/>
</dbReference>
<dbReference type="SMART" id="SM00564">
    <property type="entry name" value="PQQ"/>
    <property type="match status" value="5"/>
</dbReference>
<dbReference type="InterPro" id="IPR002372">
    <property type="entry name" value="PQQ_rpt_dom"/>
</dbReference>
<reference evidence="3" key="1">
    <citation type="journal article" date="2019" name="Int. J. Syst. Evol. Microbiol.">
        <title>The Global Catalogue of Microorganisms (GCM) 10K type strain sequencing project: providing services to taxonomists for standard genome sequencing and annotation.</title>
        <authorList>
            <consortium name="The Broad Institute Genomics Platform"/>
            <consortium name="The Broad Institute Genome Sequencing Center for Infectious Disease"/>
            <person name="Wu L."/>
            <person name="Ma J."/>
        </authorList>
    </citation>
    <scope>NUCLEOTIDE SEQUENCE [LARGE SCALE GENOMIC DNA]</scope>
    <source>
        <strain evidence="3">JCM 3325</strain>
    </source>
</reference>
<dbReference type="PANTHER" id="PTHR34512:SF30">
    <property type="entry name" value="OUTER MEMBRANE PROTEIN ASSEMBLY FACTOR BAMB"/>
    <property type="match status" value="1"/>
</dbReference>
<evidence type="ECO:0000313" key="2">
    <source>
        <dbReference type="EMBL" id="GAA2401131.1"/>
    </source>
</evidence>
<comment type="caution">
    <text evidence="2">The sequence shown here is derived from an EMBL/GenBank/DDBJ whole genome shotgun (WGS) entry which is preliminary data.</text>
</comment>
<dbReference type="PANTHER" id="PTHR34512">
    <property type="entry name" value="CELL SURFACE PROTEIN"/>
    <property type="match status" value="1"/>
</dbReference>
<feature type="domain" description="Pyrrolo-quinoline quinone repeat" evidence="1">
    <location>
        <begin position="55"/>
        <end position="162"/>
    </location>
</feature>
<dbReference type="Gene3D" id="2.130.10.10">
    <property type="entry name" value="YVTN repeat-like/Quinoprotein amine dehydrogenase"/>
    <property type="match status" value="1"/>
</dbReference>
<dbReference type="Gene3D" id="2.40.10.480">
    <property type="match status" value="1"/>
</dbReference>
<dbReference type="Proteomes" id="UP001501231">
    <property type="component" value="Unassembled WGS sequence"/>
</dbReference>
<dbReference type="InterPro" id="IPR015943">
    <property type="entry name" value="WD40/YVTN_repeat-like_dom_sf"/>
</dbReference>
<dbReference type="InterPro" id="IPR018391">
    <property type="entry name" value="PQQ_b-propeller_rpt"/>
</dbReference>
<dbReference type="EMBL" id="BAAARW010000002">
    <property type="protein sequence ID" value="GAA2401131.1"/>
    <property type="molecule type" value="Genomic_DNA"/>
</dbReference>
<sequence length="470" mass="48901">MSGTTRGDVKPAPAMTAAAAPLGRRRVIAGVTGAALAGGAITWPAGRGRDPAAVAVPAPDGALLWTAETERAVGGFFGPVAAGRLLLIERPFAARGRNRRTALSCLDTATGRRSWSIPLGPSGADVKTVVVSGSVVLVRTRAVLYALDLHTGRLLWRRIRNTTGSRATTVTVGAGLVHESGQEDSAATTPEGPVLYAYEMAGGKPRWTAHVQPRAVTADAPIHAAGLLVGTATGSSGSAAWRTFAYALDARTGRQRWWQPFDERDHALESTLVHADGTVYVSSQGGVLHALDAATGTVRWRARPGVPGDSESGMPVVAGTAVYLCGGDGAVRSFDVREGRQRWAFTTGGRPRSVHLVTGPARQATGDHLVYVRVGRTGVDATMYALGSEDGRPRWERRADTSRSGPILGGGLLYVSDGDAVSACDPASGVVRHRLDLRALGLGGNTELATDGARVYALSKSGVLAFGPGR</sequence>
<dbReference type="InterPro" id="IPR011047">
    <property type="entry name" value="Quinoprotein_ADH-like_sf"/>
</dbReference>
<evidence type="ECO:0000313" key="3">
    <source>
        <dbReference type="Proteomes" id="UP001501231"/>
    </source>
</evidence>
<keyword evidence="3" id="KW-1185">Reference proteome</keyword>
<dbReference type="RefSeq" id="WP_344586719.1">
    <property type="nucleotide sequence ID" value="NZ_BAAARW010000002.1"/>
</dbReference>
<gene>
    <name evidence="2" type="ORF">GCM10010191_05470</name>
</gene>
<feature type="domain" description="Pyrrolo-quinoline quinone repeat" evidence="1">
    <location>
        <begin position="246"/>
        <end position="372"/>
    </location>
</feature>
<proteinExistence type="predicted"/>
<protein>
    <recommendedName>
        <fullName evidence="1">Pyrrolo-quinoline quinone repeat domain-containing protein</fullName>
    </recommendedName>
</protein>
<dbReference type="SUPFAM" id="SSF50998">
    <property type="entry name" value="Quinoprotein alcohol dehydrogenase-like"/>
    <property type="match status" value="2"/>
</dbReference>
<accession>A0ABP5VI52</accession>
<organism evidence="2 3">
    <name type="scientific">Actinomadura vinacea</name>
    <dbReference type="NCBI Taxonomy" id="115336"/>
    <lineage>
        <taxon>Bacteria</taxon>
        <taxon>Bacillati</taxon>
        <taxon>Actinomycetota</taxon>
        <taxon>Actinomycetes</taxon>
        <taxon>Streptosporangiales</taxon>
        <taxon>Thermomonosporaceae</taxon>
        <taxon>Actinomadura</taxon>
    </lineage>
</organism>